<dbReference type="InterPro" id="IPR051398">
    <property type="entry name" value="Polysacch_Deacetylase"/>
</dbReference>
<gene>
    <name evidence="5" type="ORF">ACFQZX_14540</name>
</gene>
<evidence type="ECO:0000256" key="1">
    <source>
        <dbReference type="ARBA" id="ARBA00004613"/>
    </source>
</evidence>
<evidence type="ECO:0000313" key="6">
    <source>
        <dbReference type="Proteomes" id="UP001597010"/>
    </source>
</evidence>
<comment type="subcellular location">
    <subcellularLocation>
        <location evidence="1">Secreted</location>
    </subcellularLocation>
</comment>
<protein>
    <submittedName>
        <fullName evidence="5">Polysaccharide deacetylase family protein</fullName>
        <ecNumber evidence="5">3.-.-.-</ecNumber>
    </submittedName>
</protein>
<keyword evidence="2 3" id="KW-0732">Signal</keyword>
<evidence type="ECO:0000256" key="2">
    <source>
        <dbReference type="ARBA" id="ARBA00022729"/>
    </source>
</evidence>
<feature type="chain" id="PRO_5045732630" evidence="3">
    <location>
        <begin position="24"/>
        <end position="259"/>
    </location>
</feature>
<evidence type="ECO:0000313" key="5">
    <source>
        <dbReference type="EMBL" id="MFD0794842.1"/>
    </source>
</evidence>
<feature type="signal peptide" evidence="3">
    <location>
        <begin position="1"/>
        <end position="23"/>
    </location>
</feature>
<evidence type="ECO:0000256" key="3">
    <source>
        <dbReference type="SAM" id="SignalP"/>
    </source>
</evidence>
<keyword evidence="5" id="KW-0378">Hydrolase</keyword>
<dbReference type="PANTHER" id="PTHR34216:SF3">
    <property type="entry name" value="POLY-BETA-1,6-N-ACETYL-D-GLUCOSAMINE N-DEACETYLASE"/>
    <property type="match status" value="1"/>
</dbReference>
<dbReference type="SUPFAM" id="SSF88713">
    <property type="entry name" value="Glycoside hydrolase/deacetylase"/>
    <property type="match status" value="1"/>
</dbReference>
<accession>A0ABW3AUX2</accession>
<feature type="domain" description="NodB homology" evidence="4">
    <location>
        <begin position="36"/>
        <end position="241"/>
    </location>
</feature>
<keyword evidence="6" id="KW-1185">Reference proteome</keyword>
<sequence length="259" mass="29536">MNRILKKLSSVIYLVLIWQTVCAQSLITPDIDGKGKTVILTFDDASQSHYGVIPQMLKPYNFGATFYVCEFPPDFADSTKYMNWGQIQALSQMGYEIGNHTWHHRNVAELKPQELDAELTYIEEKCKELGIPKPQAFAYPGYTTDSAAIPVLKKHGYLTARTGGDKPWQPAIDHPFYVPSFTIKGNDPAYFYNALKQATTDNAIIFCVHGVPDNAHDWVNTSPEVFKTYLQYLHSHHFKVVSMAEYVKQRKSLFNNKKF</sequence>
<dbReference type="Proteomes" id="UP001597010">
    <property type="component" value="Unassembled WGS sequence"/>
</dbReference>
<reference evidence="6" key="1">
    <citation type="journal article" date="2019" name="Int. J. Syst. Evol. Microbiol.">
        <title>The Global Catalogue of Microorganisms (GCM) 10K type strain sequencing project: providing services to taxonomists for standard genome sequencing and annotation.</title>
        <authorList>
            <consortium name="The Broad Institute Genomics Platform"/>
            <consortium name="The Broad Institute Genome Sequencing Center for Infectious Disease"/>
            <person name="Wu L."/>
            <person name="Ma J."/>
        </authorList>
    </citation>
    <scope>NUCLEOTIDE SEQUENCE [LARGE SCALE GENOMIC DNA]</scope>
    <source>
        <strain evidence="6">CCUG 61484</strain>
    </source>
</reference>
<name>A0ABW3AUX2_9SPHI</name>
<dbReference type="Pfam" id="PF01522">
    <property type="entry name" value="Polysacc_deac_1"/>
    <property type="match status" value="1"/>
</dbReference>
<dbReference type="InterPro" id="IPR002509">
    <property type="entry name" value="NODB_dom"/>
</dbReference>
<organism evidence="5 6">
    <name type="scientific">Mucilaginibacter litoreus</name>
    <dbReference type="NCBI Taxonomy" id="1048221"/>
    <lineage>
        <taxon>Bacteria</taxon>
        <taxon>Pseudomonadati</taxon>
        <taxon>Bacteroidota</taxon>
        <taxon>Sphingobacteriia</taxon>
        <taxon>Sphingobacteriales</taxon>
        <taxon>Sphingobacteriaceae</taxon>
        <taxon>Mucilaginibacter</taxon>
    </lineage>
</organism>
<proteinExistence type="predicted"/>
<dbReference type="InterPro" id="IPR011330">
    <property type="entry name" value="Glyco_hydro/deAcase_b/a-brl"/>
</dbReference>
<evidence type="ECO:0000259" key="4">
    <source>
        <dbReference type="PROSITE" id="PS51677"/>
    </source>
</evidence>
<dbReference type="PROSITE" id="PS51677">
    <property type="entry name" value="NODB"/>
    <property type="match status" value="1"/>
</dbReference>
<dbReference type="EC" id="3.-.-.-" evidence="5"/>
<comment type="caution">
    <text evidence="5">The sequence shown here is derived from an EMBL/GenBank/DDBJ whole genome shotgun (WGS) entry which is preliminary data.</text>
</comment>
<dbReference type="Gene3D" id="3.20.20.370">
    <property type="entry name" value="Glycoside hydrolase/deacetylase"/>
    <property type="match status" value="2"/>
</dbReference>
<dbReference type="CDD" id="cd10918">
    <property type="entry name" value="CE4_NodB_like_5s_6s"/>
    <property type="match status" value="1"/>
</dbReference>
<dbReference type="PANTHER" id="PTHR34216">
    <property type="match status" value="1"/>
</dbReference>
<dbReference type="EMBL" id="JBHTHZ010000013">
    <property type="protein sequence ID" value="MFD0794842.1"/>
    <property type="molecule type" value="Genomic_DNA"/>
</dbReference>
<dbReference type="RefSeq" id="WP_377116638.1">
    <property type="nucleotide sequence ID" value="NZ_JBHTHZ010000013.1"/>
</dbReference>
<dbReference type="GO" id="GO:0016787">
    <property type="term" value="F:hydrolase activity"/>
    <property type="evidence" value="ECO:0007669"/>
    <property type="project" value="UniProtKB-KW"/>
</dbReference>